<keyword evidence="1" id="KW-1133">Transmembrane helix</keyword>
<dbReference type="PANTHER" id="PTHR34406:SF1">
    <property type="entry name" value="PROTEIN YCEI"/>
    <property type="match status" value="1"/>
</dbReference>
<dbReference type="SUPFAM" id="SSF101874">
    <property type="entry name" value="YceI-like"/>
    <property type="match status" value="1"/>
</dbReference>
<dbReference type="PANTHER" id="PTHR34406">
    <property type="entry name" value="PROTEIN YCEI"/>
    <property type="match status" value="1"/>
</dbReference>
<proteinExistence type="predicted"/>
<accession>Q72T10</accession>
<dbReference type="Gene3D" id="2.40.128.110">
    <property type="entry name" value="Lipid/polyisoprenoid-binding, YceI-like"/>
    <property type="match status" value="1"/>
</dbReference>
<evidence type="ECO:0000313" key="3">
    <source>
        <dbReference type="EMBL" id="AAS69818.1"/>
    </source>
</evidence>
<name>Q72T10_LEPIC</name>
<dbReference type="EMBL" id="AE016823">
    <property type="protein sequence ID" value="AAS69818.1"/>
    <property type="molecule type" value="Genomic_DNA"/>
</dbReference>
<dbReference type="AlphaFoldDB" id="Q72T10"/>
<protein>
    <recommendedName>
        <fullName evidence="2">Lipid/polyisoprenoid-binding YceI-like domain-containing protein</fullName>
    </recommendedName>
</protein>
<evidence type="ECO:0000259" key="2">
    <source>
        <dbReference type="SMART" id="SM00867"/>
    </source>
</evidence>
<dbReference type="InterPro" id="IPR007372">
    <property type="entry name" value="Lipid/polyisoprenoid-bd_YceI"/>
</dbReference>
<dbReference type="Pfam" id="PF04264">
    <property type="entry name" value="YceI"/>
    <property type="match status" value="1"/>
</dbReference>
<feature type="domain" description="Lipid/polyisoprenoid-binding YceI-like" evidence="2">
    <location>
        <begin position="43"/>
        <end position="196"/>
    </location>
</feature>
<evidence type="ECO:0000313" key="4">
    <source>
        <dbReference type="Proteomes" id="UP000007037"/>
    </source>
</evidence>
<reference evidence="3 4" key="1">
    <citation type="journal article" date="2004" name="J. Bacteriol.">
        <title>Comparative genomics of two Leptospira interrogans serovars reveals novel insights into physiology and pathogenesis.</title>
        <authorList>
            <person name="Nascimento A.L."/>
            <person name="Ko A.I."/>
            <person name="Martins E.A."/>
            <person name="Monteiro-Vitorello C.B."/>
            <person name="Ho P.L."/>
            <person name="Haake D.A."/>
            <person name="Verjovski-Almeida S."/>
            <person name="Hartskeerl R.A."/>
            <person name="Marques M.V."/>
            <person name="Oliveira M.C."/>
            <person name="Menck C.F."/>
            <person name="Leite L.C."/>
            <person name="Carrer H."/>
            <person name="Coutinho L.L."/>
            <person name="Degrave W.M."/>
            <person name="Dellagostin O.A."/>
            <person name="El-Dorry H."/>
            <person name="Ferro E.S."/>
            <person name="Ferro M.I."/>
            <person name="Furlan L.R."/>
            <person name="Gamberini M."/>
            <person name="Giglioti E.A."/>
            <person name="Goes-Neto A."/>
            <person name="Goldman G.H."/>
            <person name="Goldman M.H."/>
            <person name="Harakava R."/>
            <person name="Jeronimo S.M."/>
            <person name="Junqueira-De-Azevedo I.L."/>
            <person name="Kimura E.T."/>
            <person name="Kuramae E.E."/>
            <person name="Lemos E.G."/>
            <person name="Lemos M.V."/>
            <person name="Marino C.L."/>
            <person name="Nunes L.R."/>
            <person name="De Oliveira R.C."/>
            <person name="Pereira G.G."/>
            <person name="Reis M.S."/>
            <person name="Schriefer A."/>
            <person name="Siqueira W.J."/>
            <person name="Sommer P."/>
            <person name="Tsai S.M."/>
            <person name="Simpson A.J."/>
            <person name="Ferro J.A."/>
            <person name="Camargo L.E."/>
            <person name="Kitajima J.P."/>
            <person name="Setubal J.C."/>
            <person name="Van Sluys M.A."/>
        </authorList>
    </citation>
    <scope>NUCLEOTIDE SEQUENCE [LARGE SCALE GENOMIC DNA]</scope>
    <source>
        <strain evidence="3 4">Fiocruz L1-130</strain>
    </source>
</reference>
<keyword evidence="1" id="KW-0812">Transmembrane</keyword>
<keyword evidence="1" id="KW-0472">Membrane</keyword>
<dbReference type="SMART" id="SM00867">
    <property type="entry name" value="YceI"/>
    <property type="match status" value="1"/>
</dbReference>
<evidence type="ECO:0000256" key="1">
    <source>
        <dbReference type="SAM" id="Phobius"/>
    </source>
</evidence>
<dbReference type="KEGG" id="lic:LIC_11212"/>
<dbReference type="HOGENOM" id="CLU_122737_0_0_12"/>
<dbReference type="Proteomes" id="UP000007037">
    <property type="component" value="Chromosome I"/>
</dbReference>
<organism evidence="3 4">
    <name type="scientific">Leptospira interrogans serogroup Icterohaemorrhagiae serovar copenhageni (strain Fiocruz L1-130)</name>
    <dbReference type="NCBI Taxonomy" id="267671"/>
    <lineage>
        <taxon>Bacteria</taxon>
        <taxon>Pseudomonadati</taxon>
        <taxon>Spirochaetota</taxon>
        <taxon>Spirochaetia</taxon>
        <taxon>Leptospirales</taxon>
        <taxon>Leptospiraceae</taxon>
        <taxon>Leptospira</taxon>
    </lineage>
</organism>
<feature type="transmembrane region" description="Helical" evidence="1">
    <location>
        <begin position="12"/>
        <end position="30"/>
    </location>
</feature>
<dbReference type="InterPro" id="IPR036761">
    <property type="entry name" value="TTHA0802/YceI-like_sf"/>
</dbReference>
<sequence>MLDSKRSQSLIFRRLIYSIFLIFLALQFVFHSSLRSEKKLSEEWIVKEADIRFLSEAPQETIRGTLQKAEGNADLKSKKFSFQINLNDLNVPNRLMNRHMHENYLETENFPYATFQGNILKWDLTSKAVIVEGDFTLHGITKKNVRVQGNFEEKGKDLLIRSDFEILLSDFKIEIPKLVILKLNEKIKIETFILWQYKI</sequence>
<gene>
    <name evidence="3" type="ordered locus">LIC_11212</name>
</gene>